<dbReference type="EnsemblMetazoa" id="RPRC015383-RA">
    <property type="protein sequence ID" value="RPRC015383-PA"/>
    <property type="gene ID" value="RPRC015383"/>
</dbReference>
<dbReference type="VEuPathDB" id="VectorBase:RPRC015383"/>
<dbReference type="AlphaFoldDB" id="T1IGG4"/>
<dbReference type="Proteomes" id="UP000015103">
    <property type="component" value="Unassembled WGS sequence"/>
</dbReference>
<name>T1IGG4_RHOPR</name>
<reference evidence="1" key="1">
    <citation type="submission" date="2015-05" db="UniProtKB">
        <authorList>
            <consortium name="EnsemblMetazoa"/>
        </authorList>
    </citation>
    <scope>IDENTIFICATION</scope>
</reference>
<evidence type="ECO:0000313" key="1">
    <source>
        <dbReference type="EnsemblMetazoa" id="RPRC015383-PA"/>
    </source>
</evidence>
<organism evidence="1 2">
    <name type="scientific">Rhodnius prolixus</name>
    <name type="common">Triatomid bug</name>
    <dbReference type="NCBI Taxonomy" id="13249"/>
    <lineage>
        <taxon>Eukaryota</taxon>
        <taxon>Metazoa</taxon>
        <taxon>Ecdysozoa</taxon>
        <taxon>Arthropoda</taxon>
        <taxon>Hexapoda</taxon>
        <taxon>Insecta</taxon>
        <taxon>Pterygota</taxon>
        <taxon>Neoptera</taxon>
        <taxon>Paraneoptera</taxon>
        <taxon>Hemiptera</taxon>
        <taxon>Heteroptera</taxon>
        <taxon>Panheteroptera</taxon>
        <taxon>Cimicomorpha</taxon>
        <taxon>Reduviidae</taxon>
        <taxon>Triatominae</taxon>
        <taxon>Rhodnius</taxon>
    </lineage>
</organism>
<dbReference type="InParanoid" id="T1IGG4"/>
<dbReference type="HOGENOM" id="CLU_2336203_0_0_1"/>
<dbReference type="EMBL" id="ACPB03001117">
    <property type="status" value="NOT_ANNOTATED_CDS"/>
    <property type="molecule type" value="Genomic_DNA"/>
</dbReference>
<sequence length="98" mass="10938">MSVRGAGLAKVPPLWQREAGANKPQPGPSLGPIKAFKKSIFEYNLTMGMSHFYAFCGAIVFHQVFYSIMDIASKNTDEIVVGEDNTFTRKHNFLKDVK</sequence>
<protein>
    <submittedName>
        <fullName evidence="1">Uncharacterized protein</fullName>
    </submittedName>
</protein>
<keyword evidence="2" id="KW-1185">Reference proteome</keyword>
<accession>T1IGG4</accession>
<evidence type="ECO:0000313" key="2">
    <source>
        <dbReference type="Proteomes" id="UP000015103"/>
    </source>
</evidence>
<proteinExistence type="predicted"/>